<evidence type="ECO:0000256" key="1">
    <source>
        <dbReference type="SAM" id="MobiDB-lite"/>
    </source>
</evidence>
<dbReference type="AlphaFoldDB" id="A0A9P6T791"/>
<feature type="compositionally biased region" description="Basic and acidic residues" evidence="1">
    <location>
        <begin position="53"/>
        <end position="72"/>
    </location>
</feature>
<keyword evidence="4" id="KW-1185">Reference proteome</keyword>
<evidence type="ECO:0000313" key="4">
    <source>
        <dbReference type="Proteomes" id="UP000886653"/>
    </source>
</evidence>
<feature type="region of interest" description="Disordered" evidence="1">
    <location>
        <begin position="51"/>
        <end position="72"/>
    </location>
</feature>
<evidence type="ECO:0000313" key="3">
    <source>
        <dbReference type="EMBL" id="KAG0140198.1"/>
    </source>
</evidence>
<evidence type="ECO:0000256" key="2">
    <source>
        <dbReference type="SAM" id="Phobius"/>
    </source>
</evidence>
<dbReference type="Proteomes" id="UP000886653">
    <property type="component" value="Unassembled WGS sequence"/>
</dbReference>
<dbReference type="EMBL" id="MU167466">
    <property type="protein sequence ID" value="KAG0140198.1"/>
    <property type="molecule type" value="Genomic_DNA"/>
</dbReference>
<keyword evidence="2" id="KW-0812">Transmembrane</keyword>
<comment type="caution">
    <text evidence="3">The sequence shown here is derived from an EMBL/GenBank/DDBJ whole genome shotgun (WGS) entry which is preliminary data.</text>
</comment>
<feature type="transmembrane region" description="Helical" evidence="2">
    <location>
        <begin position="20"/>
        <end position="43"/>
    </location>
</feature>
<accession>A0A9P6T791</accession>
<protein>
    <submittedName>
        <fullName evidence="3">Uncharacterized protein</fullName>
    </submittedName>
</protein>
<sequence length="72" mass="8601">MYTFAILYSVKLILYHHFCVYKFIPALNILVQSFFLLFLFSFFSKKKKIQKQKQGEKATKTSPGLDRKLNKY</sequence>
<proteinExistence type="predicted"/>
<keyword evidence="2" id="KW-1133">Transmembrane helix</keyword>
<reference evidence="3" key="1">
    <citation type="submission" date="2013-11" db="EMBL/GenBank/DDBJ databases">
        <title>Genome sequence of the fusiform rust pathogen reveals effectors for host alternation and coevolution with pine.</title>
        <authorList>
            <consortium name="DOE Joint Genome Institute"/>
            <person name="Smith K."/>
            <person name="Pendleton A."/>
            <person name="Kubisiak T."/>
            <person name="Anderson C."/>
            <person name="Salamov A."/>
            <person name="Aerts A."/>
            <person name="Riley R."/>
            <person name="Clum A."/>
            <person name="Lindquist E."/>
            <person name="Ence D."/>
            <person name="Campbell M."/>
            <person name="Kronenberg Z."/>
            <person name="Feau N."/>
            <person name="Dhillon B."/>
            <person name="Hamelin R."/>
            <person name="Burleigh J."/>
            <person name="Smith J."/>
            <person name="Yandell M."/>
            <person name="Nelson C."/>
            <person name="Grigoriev I."/>
            <person name="Davis J."/>
        </authorList>
    </citation>
    <scope>NUCLEOTIDE SEQUENCE</scope>
    <source>
        <strain evidence="3">G11</strain>
    </source>
</reference>
<gene>
    <name evidence="3" type="ORF">CROQUDRAFT_376206</name>
</gene>
<keyword evidence="2" id="KW-0472">Membrane</keyword>
<name>A0A9P6T791_9BASI</name>
<organism evidence="3 4">
    <name type="scientific">Cronartium quercuum f. sp. fusiforme G11</name>
    <dbReference type="NCBI Taxonomy" id="708437"/>
    <lineage>
        <taxon>Eukaryota</taxon>
        <taxon>Fungi</taxon>
        <taxon>Dikarya</taxon>
        <taxon>Basidiomycota</taxon>
        <taxon>Pucciniomycotina</taxon>
        <taxon>Pucciniomycetes</taxon>
        <taxon>Pucciniales</taxon>
        <taxon>Coleosporiaceae</taxon>
        <taxon>Cronartium</taxon>
    </lineage>
</organism>